<proteinExistence type="predicted"/>
<keyword evidence="2" id="KW-1185">Reference proteome</keyword>
<dbReference type="AlphaFoldDB" id="A0A8X6REX1"/>
<accession>A0A8X6REX1</accession>
<comment type="caution">
    <text evidence="1">The sequence shown here is derived from an EMBL/GenBank/DDBJ whole genome shotgun (WGS) entry which is preliminary data.</text>
</comment>
<protein>
    <submittedName>
        <fullName evidence="1">Uncharacterized protein</fullName>
    </submittedName>
</protein>
<evidence type="ECO:0000313" key="2">
    <source>
        <dbReference type="Proteomes" id="UP000887159"/>
    </source>
</evidence>
<evidence type="ECO:0000313" key="1">
    <source>
        <dbReference type="EMBL" id="GFX92800.1"/>
    </source>
</evidence>
<reference evidence="1" key="1">
    <citation type="submission" date="2020-08" db="EMBL/GenBank/DDBJ databases">
        <title>Multicomponent nature underlies the extraordinary mechanical properties of spider dragline silk.</title>
        <authorList>
            <person name="Kono N."/>
            <person name="Nakamura H."/>
            <person name="Mori M."/>
            <person name="Yoshida Y."/>
            <person name="Ohtoshi R."/>
            <person name="Malay A.D."/>
            <person name="Moran D.A.P."/>
            <person name="Tomita M."/>
            <person name="Numata K."/>
            <person name="Arakawa K."/>
        </authorList>
    </citation>
    <scope>NUCLEOTIDE SEQUENCE</scope>
</reference>
<dbReference type="Proteomes" id="UP000887159">
    <property type="component" value="Unassembled WGS sequence"/>
</dbReference>
<name>A0A8X6REX1_TRICX</name>
<organism evidence="1 2">
    <name type="scientific">Trichonephila clavipes</name>
    <name type="common">Golden silk orbweaver</name>
    <name type="synonym">Nephila clavipes</name>
    <dbReference type="NCBI Taxonomy" id="2585209"/>
    <lineage>
        <taxon>Eukaryota</taxon>
        <taxon>Metazoa</taxon>
        <taxon>Ecdysozoa</taxon>
        <taxon>Arthropoda</taxon>
        <taxon>Chelicerata</taxon>
        <taxon>Arachnida</taxon>
        <taxon>Araneae</taxon>
        <taxon>Araneomorphae</taxon>
        <taxon>Entelegynae</taxon>
        <taxon>Araneoidea</taxon>
        <taxon>Nephilidae</taxon>
        <taxon>Trichonephila</taxon>
    </lineage>
</organism>
<gene>
    <name evidence="1" type="ORF">TNCV_4876571</name>
</gene>
<dbReference type="EMBL" id="BMAU01021165">
    <property type="protein sequence ID" value="GFX92800.1"/>
    <property type="molecule type" value="Genomic_DNA"/>
</dbReference>
<sequence length="100" mass="10992">MISLFQKSDFILPHISGLSEGNFPVVLGNSLDSLHNTACVHPLFFPLPPGKSTFNLNPISIPIPCSPENAPFKLQGRVHNTPLVISYRQAWSPVHGPRTH</sequence>